<dbReference type="Gene3D" id="2.80.10.50">
    <property type="match status" value="1"/>
</dbReference>
<feature type="domain" description="Ricin B lectin" evidence="1">
    <location>
        <begin position="16"/>
        <end position="86"/>
    </location>
</feature>
<dbReference type="NCBIfam" id="TIGR04183">
    <property type="entry name" value="Por_Secre_tail"/>
    <property type="match status" value="1"/>
</dbReference>
<dbReference type="SUPFAM" id="SSF50370">
    <property type="entry name" value="Ricin B-like lectins"/>
    <property type="match status" value="1"/>
</dbReference>
<dbReference type="RefSeq" id="WP_070730016.1">
    <property type="nucleotide sequence ID" value="NZ_MDZB01000143.1"/>
</dbReference>
<protein>
    <recommendedName>
        <fullName evidence="1">Ricin B lectin domain-containing protein</fullName>
    </recommendedName>
</protein>
<dbReference type="OrthoDB" id="901313at2"/>
<evidence type="ECO:0000259" key="1">
    <source>
        <dbReference type="Pfam" id="PF14200"/>
    </source>
</evidence>
<organism evidence="2 3">
    <name type="scientific">Hymenobacter lapidarius</name>
    <dbReference type="NCBI Taxonomy" id="1908237"/>
    <lineage>
        <taxon>Bacteria</taxon>
        <taxon>Pseudomonadati</taxon>
        <taxon>Bacteroidota</taxon>
        <taxon>Cytophagia</taxon>
        <taxon>Cytophagales</taxon>
        <taxon>Hymenobacteraceae</taxon>
        <taxon>Hymenobacter</taxon>
    </lineage>
</organism>
<dbReference type="InterPro" id="IPR035992">
    <property type="entry name" value="Ricin_B-like_lectins"/>
</dbReference>
<dbReference type="EMBL" id="MDZB01000143">
    <property type="protein sequence ID" value="OGX82526.1"/>
    <property type="molecule type" value="Genomic_DNA"/>
</dbReference>
<evidence type="ECO:0000313" key="2">
    <source>
        <dbReference type="EMBL" id="OGX82526.1"/>
    </source>
</evidence>
<evidence type="ECO:0000313" key="3">
    <source>
        <dbReference type="Proteomes" id="UP000176294"/>
    </source>
</evidence>
<dbReference type="PROSITE" id="PS50231">
    <property type="entry name" value="RICIN_B_LECTIN"/>
    <property type="match status" value="1"/>
</dbReference>
<gene>
    <name evidence="2" type="ORF">BEN47_18325</name>
</gene>
<keyword evidence="3" id="KW-1185">Reference proteome</keyword>
<dbReference type="AlphaFoldDB" id="A0A1G1SVA6"/>
<name>A0A1G1SVA6_9BACT</name>
<dbReference type="Pfam" id="PF14200">
    <property type="entry name" value="RicinB_lectin_2"/>
    <property type="match status" value="1"/>
</dbReference>
<proteinExistence type="predicted"/>
<reference evidence="2 3" key="1">
    <citation type="submission" date="2016-08" db="EMBL/GenBank/DDBJ databases">
        <title>Hymenobacter coccineus sp. nov., Hymenobacter lapidarius sp. nov. and Hymenobacter glacialis sp. nov., isolated from Antarctic soil.</title>
        <authorList>
            <person name="Sedlacek I."/>
            <person name="Kralova S."/>
            <person name="Kyrova K."/>
            <person name="Maslanova I."/>
            <person name="Stankova E."/>
            <person name="Vrbovska V."/>
            <person name="Nemec M."/>
            <person name="Bartak M."/>
            <person name="Svec P."/>
            <person name="Busse H.-J."/>
            <person name="Pantucek R."/>
        </authorList>
    </citation>
    <scope>NUCLEOTIDE SEQUENCE [LARGE SCALE GENOMIC DNA]</scope>
    <source>
        <strain evidence="2 3">CCM 8643</strain>
    </source>
</reference>
<dbReference type="InterPro" id="IPR000772">
    <property type="entry name" value="Ricin_B_lectin"/>
</dbReference>
<dbReference type="InterPro" id="IPR026444">
    <property type="entry name" value="Secre_tail"/>
</dbReference>
<comment type="caution">
    <text evidence="2">The sequence shown here is derived from an EMBL/GenBank/DDBJ whole genome shotgun (WGS) entry which is preliminary data.</text>
</comment>
<sequence>MAGPSASAQFSTGPIVNGGTYKITHYFVKATNGDPLCVEVAGNSAVAGAAVQQFNDNGNDAQRFIFELQADGSYKLRHKGTNMYIQTVALSSAVFAELEQNVSTNDPGQQWVITENPGSNADNPNPPAGLYEFKLKKSVGQMPFEMCMEVPSANNLAGQRLKLFDDNDYARAQRFQLTLVSMPTATKNASDLVLKAQAYPNPFGQGQALSVKVEALSGGSATVSVIDALGHIVHSQQAALRAGANTIILSNPVLAAGMYVVRVNQGFNTQQIQVAQQ</sequence>
<dbReference type="Proteomes" id="UP000176294">
    <property type="component" value="Unassembled WGS sequence"/>
</dbReference>
<dbReference type="CDD" id="cd00161">
    <property type="entry name" value="beta-trefoil_Ricin-like"/>
    <property type="match status" value="1"/>
</dbReference>
<accession>A0A1G1SVA6</accession>